<protein>
    <submittedName>
        <fullName evidence="1">Uncharacterized protein</fullName>
    </submittedName>
</protein>
<reference evidence="1" key="1">
    <citation type="submission" date="2022-04" db="EMBL/GenBank/DDBJ databases">
        <title>Carnegiea gigantea Genome sequencing and assembly v2.</title>
        <authorList>
            <person name="Copetti D."/>
            <person name="Sanderson M.J."/>
            <person name="Burquez A."/>
            <person name="Wojciechowski M.F."/>
        </authorList>
    </citation>
    <scope>NUCLEOTIDE SEQUENCE</scope>
    <source>
        <strain evidence="1">SGP5-SGP5p</strain>
        <tissue evidence="1">Aerial part</tissue>
    </source>
</reference>
<proteinExistence type="predicted"/>
<accession>A0A9Q1JRN1</accession>
<dbReference type="EMBL" id="JAKOGI010000869">
    <property type="protein sequence ID" value="KAJ8429685.1"/>
    <property type="molecule type" value="Genomic_DNA"/>
</dbReference>
<dbReference type="AlphaFoldDB" id="A0A9Q1JRN1"/>
<name>A0A9Q1JRN1_9CARY</name>
<gene>
    <name evidence="1" type="ORF">Cgig2_004484</name>
</gene>
<sequence>MAVVVVVVTTTYAKKGASCFWLWRRESSRARKVKDGQRGREEWRENSGRGEPRAMNRFKVNIMSKLMEMLPNRIPSIKLSRNNPIRNPSAIQVDPNLQDPLFIQIEMRLIVTKENGNIHLGCGTSLQRFPFQMCQGSLKIVCGVCKTEYEMHTGWGIGTITRHLETYDILKDSGISLNQAQIFGFPGPKLDAEDDEDEIDQFVQLSFSSDSEALGGSSTDEAINDDE</sequence>
<evidence type="ECO:0000313" key="1">
    <source>
        <dbReference type="EMBL" id="KAJ8429685.1"/>
    </source>
</evidence>
<organism evidence="1 2">
    <name type="scientific">Carnegiea gigantea</name>
    <dbReference type="NCBI Taxonomy" id="171969"/>
    <lineage>
        <taxon>Eukaryota</taxon>
        <taxon>Viridiplantae</taxon>
        <taxon>Streptophyta</taxon>
        <taxon>Embryophyta</taxon>
        <taxon>Tracheophyta</taxon>
        <taxon>Spermatophyta</taxon>
        <taxon>Magnoliopsida</taxon>
        <taxon>eudicotyledons</taxon>
        <taxon>Gunneridae</taxon>
        <taxon>Pentapetalae</taxon>
        <taxon>Caryophyllales</taxon>
        <taxon>Cactineae</taxon>
        <taxon>Cactaceae</taxon>
        <taxon>Cactoideae</taxon>
        <taxon>Echinocereeae</taxon>
        <taxon>Carnegiea</taxon>
    </lineage>
</organism>
<evidence type="ECO:0000313" key="2">
    <source>
        <dbReference type="Proteomes" id="UP001153076"/>
    </source>
</evidence>
<keyword evidence="2" id="KW-1185">Reference proteome</keyword>
<comment type="caution">
    <text evidence="1">The sequence shown here is derived from an EMBL/GenBank/DDBJ whole genome shotgun (WGS) entry which is preliminary data.</text>
</comment>
<dbReference type="Proteomes" id="UP001153076">
    <property type="component" value="Unassembled WGS sequence"/>
</dbReference>